<evidence type="ECO:0000313" key="6">
    <source>
        <dbReference type="EMBL" id="RFU41812.1"/>
    </source>
</evidence>
<dbReference type="InterPro" id="IPR027417">
    <property type="entry name" value="P-loop_NTPase"/>
</dbReference>
<dbReference type="InterPro" id="IPR000641">
    <property type="entry name" value="CbxX/CfxQ"/>
</dbReference>
<feature type="region of interest" description="Disordered" evidence="4">
    <location>
        <begin position="578"/>
        <end position="619"/>
    </location>
</feature>
<keyword evidence="3" id="KW-0067">ATP-binding</keyword>
<sequence>GNLRGARLADHLAAEAVAAARDRLTGGAVGPGDDEIALTLADLPSRIDPTGAETAPADPSAELASCVGIEPVKREVVALVAEARAERMRREAGMPVAARPRHLVFTGNPGTGKTRVARALGRMYADLGTLSTGALVETDRADLVGEFPGETAANVRAAVERALGGVLLVRDVHVFATAEGARGREAVDVLLSAVRAHPDDLLVVLTGPEAELNGLLRSHSGLAATFPRVVRFPDLTDEELVEVFARRAAETGFALADGVLAKVGRLVRAAPRERGFGNARLVVDLLDRAVALQGRRVLADGVVDETESLDEILLADVPDSLGPTRDALPGDPVAAIQSLVGLEPVKEEVQALAAEARAEPMRRDAGMAGNAPARHMVFTGNPGTAKTTVARLIAAVYARLGLLSSGHLVEVTRADLVAEYVGQTSPRVRAAVERALGGVLFVDEAYTLAAGGGGDRQDFGPEAVAELLRLMEEHRADLVVIVAGYAEPMERFLSSNPGLRDRFPRVLRFPDYSDDELVAIFESMAGAAGFQLAGGVAEAVRRRIAAQPRGREFGNARFVRNLLDAAIARQAQRITGVAPGSGGGAEAVESTEVTLLRPEDLPDAPPEGGRTEKGPGHYL</sequence>
<dbReference type="InterPro" id="IPR050773">
    <property type="entry name" value="CbxX/CfxQ_RuBisCO_ESX"/>
</dbReference>
<organism evidence="6 7">
    <name type="scientific">Actinomadura logoneensis</name>
    <dbReference type="NCBI Taxonomy" id="2293572"/>
    <lineage>
        <taxon>Bacteria</taxon>
        <taxon>Bacillati</taxon>
        <taxon>Actinomycetota</taxon>
        <taxon>Actinomycetes</taxon>
        <taxon>Streptosporangiales</taxon>
        <taxon>Thermomonosporaceae</taxon>
        <taxon>Actinomadura</taxon>
    </lineage>
</organism>
<dbReference type="GO" id="GO:0016887">
    <property type="term" value="F:ATP hydrolysis activity"/>
    <property type="evidence" value="ECO:0007669"/>
    <property type="project" value="InterPro"/>
</dbReference>
<keyword evidence="7" id="KW-1185">Reference proteome</keyword>
<dbReference type="CDD" id="cd00009">
    <property type="entry name" value="AAA"/>
    <property type="match status" value="1"/>
</dbReference>
<dbReference type="SMART" id="SM00382">
    <property type="entry name" value="AAA"/>
    <property type="match status" value="2"/>
</dbReference>
<evidence type="ECO:0000313" key="7">
    <source>
        <dbReference type="Proteomes" id="UP000261811"/>
    </source>
</evidence>
<dbReference type="Pfam" id="PF17866">
    <property type="entry name" value="AAA_lid_6"/>
    <property type="match status" value="2"/>
</dbReference>
<dbReference type="InterPro" id="IPR003959">
    <property type="entry name" value="ATPase_AAA_core"/>
</dbReference>
<dbReference type="PANTHER" id="PTHR43392">
    <property type="entry name" value="AAA-TYPE ATPASE FAMILY PROTEIN / ANKYRIN REPEAT FAMILY PROTEIN"/>
    <property type="match status" value="1"/>
</dbReference>
<feature type="non-terminal residue" evidence="6">
    <location>
        <position position="1"/>
    </location>
</feature>
<gene>
    <name evidence="6" type="ORF">DZF91_09905</name>
</gene>
<reference evidence="6 7" key="1">
    <citation type="submission" date="2018-08" db="EMBL/GenBank/DDBJ databases">
        <title>Actinomadura jelena sp. nov., a novel Actinomycete isolated from soil in Chad.</title>
        <authorList>
            <person name="Shi L."/>
        </authorList>
    </citation>
    <scope>NUCLEOTIDE SEQUENCE [LARGE SCALE GENOMIC DNA]</scope>
    <source>
        <strain evidence="6 7">NEAU-G17</strain>
    </source>
</reference>
<dbReference type="PRINTS" id="PR00819">
    <property type="entry name" value="CBXCFQXSUPER"/>
</dbReference>
<feature type="compositionally biased region" description="Basic and acidic residues" evidence="4">
    <location>
        <begin position="609"/>
        <end position="619"/>
    </location>
</feature>
<protein>
    <submittedName>
        <fullName evidence="6">AAA family ATPase</fullName>
    </submittedName>
</protein>
<comment type="similarity">
    <text evidence="1">Belongs to the CbxX/CfxQ family.</text>
</comment>
<keyword evidence="2" id="KW-0547">Nucleotide-binding</keyword>
<dbReference type="EMBL" id="QURH01000185">
    <property type="protein sequence ID" value="RFU41812.1"/>
    <property type="molecule type" value="Genomic_DNA"/>
</dbReference>
<dbReference type="PANTHER" id="PTHR43392:SF2">
    <property type="entry name" value="AAA-TYPE ATPASE FAMILY PROTEIN _ ANKYRIN REPEAT FAMILY PROTEIN"/>
    <property type="match status" value="1"/>
</dbReference>
<dbReference type="GO" id="GO:0005524">
    <property type="term" value="F:ATP binding"/>
    <property type="evidence" value="ECO:0007669"/>
    <property type="project" value="UniProtKB-KW"/>
</dbReference>
<dbReference type="Pfam" id="PF00004">
    <property type="entry name" value="AAA"/>
    <property type="match status" value="2"/>
</dbReference>
<dbReference type="FunFam" id="3.40.50.300:FF:000216">
    <property type="entry name" value="Type VII secretion ATPase EccA"/>
    <property type="match status" value="1"/>
</dbReference>
<dbReference type="RefSeq" id="WP_117357179.1">
    <property type="nucleotide sequence ID" value="NZ_QURH01000185.1"/>
</dbReference>
<evidence type="ECO:0000256" key="4">
    <source>
        <dbReference type="SAM" id="MobiDB-lite"/>
    </source>
</evidence>
<dbReference type="SUPFAM" id="SSF52540">
    <property type="entry name" value="P-loop containing nucleoside triphosphate hydrolases"/>
    <property type="match status" value="2"/>
</dbReference>
<evidence type="ECO:0000256" key="1">
    <source>
        <dbReference type="ARBA" id="ARBA00010378"/>
    </source>
</evidence>
<name>A0A372JP69_9ACTN</name>
<evidence type="ECO:0000259" key="5">
    <source>
        <dbReference type="SMART" id="SM00382"/>
    </source>
</evidence>
<evidence type="ECO:0000256" key="3">
    <source>
        <dbReference type="ARBA" id="ARBA00022840"/>
    </source>
</evidence>
<accession>A0A372JP69</accession>
<feature type="domain" description="AAA+ ATPase" evidence="5">
    <location>
        <begin position="99"/>
        <end position="236"/>
    </location>
</feature>
<dbReference type="OrthoDB" id="9806903at2"/>
<dbReference type="InterPro" id="IPR041627">
    <property type="entry name" value="AAA_lid_6"/>
</dbReference>
<evidence type="ECO:0000256" key="2">
    <source>
        <dbReference type="ARBA" id="ARBA00022741"/>
    </source>
</evidence>
<dbReference type="Gene3D" id="3.40.50.300">
    <property type="entry name" value="P-loop containing nucleotide triphosphate hydrolases"/>
    <property type="match status" value="2"/>
</dbReference>
<comment type="caution">
    <text evidence="6">The sequence shown here is derived from an EMBL/GenBank/DDBJ whole genome shotgun (WGS) entry which is preliminary data.</text>
</comment>
<dbReference type="InterPro" id="IPR003593">
    <property type="entry name" value="AAA+_ATPase"/>
</dbReference>
<dbReference type="AlphaFoldDB" id="A0A372JP69"/>
<proteinExistence type="inferred from homology"/>
<dbReference type="Proteomes" id="UP000261811">
    <property type="component" value="Unassembled WGS sequence"/>
</dbReference>
<dbReference type="Gene3D" id="1.10.8.60">
    <property type="match status" value="2"/>
</dbReference>
<feature type="domain" description="AAA+ ATPase" evidence="5">
    <location>
        <begin position="372"/>
        <end position="513"/>
    </location>
</feature>